<protein>
    <submittedName>
        <fullName evidence="2">6358_t:CDS:1</fullName>
    </submittedName>
</protein>
<proteinExistence type="predicted"/>
<dbReference type="Pfam" id="PF08432">
    <property type="entry name" value="Vfa1"/>
    <property type="match status" value="1"/>
</dbReference>
<feature type="compositionally biased region" description="Polar residues" evidence="1">
    <location>
        <begin position="175"/>
        <end position="185"/>
    </location>
</feature>
<dbReference type="Proteomes" id="UP000789572">
    <property type="component" value="Unassembled WGS sequence"/>
</dbReference>
<name>A0A9N9AMC6_9GLOM</name>
<sequence>MSKTQLKNLYTHRTATTERPCFICSRLSSAVLTTDDGLDWFYVCVSHLNDRGFAKPAFEPEPIVQPTTTPPKPASKEKSTKSKKKEADKEADKEKKDKAEDKAEGKAEEDKDKKKENHEDKEKKKDSTAKQQMATPQPVAARQPPKPKQYILHRDIFFLRESKKREKETKAFLSQFPSVPRTSLP</sequence>
<feature type="compositionally biased region" description="Basic and acidic residues" evidence="1">
    <location>
        <begin position="74"/>
        <end position="128"/>
    </location>
</feature>
<feature type="region of interest" description="Disordered" evidence="1">
    <location>
        <begin position="165"/>
        <end position="185"/>
    </location>
</feature>
<dbReference type="PANTHER" id="PTHR28218">
    <property type="entry name" value="VPS4-ASSOCIATED PROTEIN 1"/>
    <property type="match status" value="1"/>
</dbReference>
<accession>A0A9N9AMC6</accession>
<dbReference type="EMBL" id="CAJVPJ010000534">
    <property type="protein sequence ID" value="CAG8534789.1"/>
    <property type="molecule type" value="Genomic_DNA"/>
</dbReference>
<keyword evidence="3" id="KW-1185">Reference proteome</keyword>
<evidence type="ECO:0000313" key="3">
    <source>
        <dbReference type="Proteomes" id="UP000789572"/>
    </source>
</evidence>
<dbReference type="GO" id="GO:0005768">
    <property type="term" value="C:endosome"/>
    <property type="evidence" value="ECO:0007669"/>
    <property type="project" value="TreeGrafter"/>
</dbReference>
<gene>
    <name evidence="2" type="ORF">POCULU_LOCUS4235</name>
</gene>
<dbReference type="AlphaFoldDB" id="A0A9N9AMC6"/>
<comment type="caution">
    <text evidence="2">The sequence shown here is derived from an EMBL/GenBank/DDBJ whole genome shotgun (WGS) entry which is preliminary data.</text>
</comment>
<evidence type="ECO:0000313" key="2">
    <source>
        <dbReference type="EMBL" id="CAG8534789.1"/>
    </source>
</evidence>
<evidence type="ECO:0000256" key="1">
    <source>
        <dbReference type="SAM" id="MobiDB-lite"/>
    </source>
</evidence>
<dbReference type="PANTHER" id="PTHR28218:SF1">
    <property type="entry name" value="VPS4-ASSOCIATED PROTEIN 1"/>
    <property type="match status" value="1"/>
</dbReference>
<organism evidence="2 3">
    <name type="scientific">Paraglomus occultum</name>
    <dbReference type="NCBI Taxonomy" id="144539"/>
    <lineage>
        <taxon>Eukaryota</taxon>
        <taxon>Fungi</taxon>
        <taxon>Fungi incertae sedis</taxon>
        <taxon>Mucoromycota</taxon>
        <taxon>Glomeromycotina</taxon>
        <taxon>Glomeromycetes</taxon>
        <taxon>Paraglomerales</taxon>
        <taxon>Paraglomeraceae</taxon>
        <taxon>Paraglomus</taxon>
    </lineage>
</organism>
<dbReference type="GO" id="GO:0007034">
    <property type="term" value="P:vacuolar transport"/>
    <property type="evidence" value="ECO:0007669"/>
    <property type="project" value="TreeGrafter"/>
</dbReference>
<dbReference type="InterPro" id="IPR013640">
    <property type="entry name" value="Vfa1"/>
</dbReference>
<feature type="region of interest" description="Disordered" evidence="1">
    <location>
        <begin position="56"/>
        <end position="153"/>
    </location>
</feature>
<dbReference type="OrthoDB" id="2158714at2759"/>
<reference evidence="2" key="1">
    <citation type="submission" date="2021-06" db="EMBL/GenBank/DDBJ databases">
        <authorList>
            <person name="Kallberg Y."/>
            <person name="Tangrot J."/>
            <person name="Rosling A."/>
        </authorList>
    </citation>
    <scope>NUCLEOTIDE SEQUENCE</scope>
    <source>
        <strain evidence="2">IA702</strain>
    </source>
</reference>